<evidence type="ECO:0000313" key="1">
    <source>
        <dbReference type="EMBL" id="OHB03425.1"/>
    </source>
</evidence>
<proteinExistence type="predicted"/>
<accession>A0A1G2U1M8</accession>
<dbReference type="Proteomes" id="UP000176800">
    <property type="component" value="Unassembled WGS sequence"/>
</dbReference>
<sequence>MSGNSFNLMMWAIVWTGALLLGIWMAGSIGSAITMPTIYTSVFDGTPLCIVSGEDGHEIPMDSLAIVQSAKHRVVPSDRCELLLK</sequence>
<evidence type="ECO:0000313" key="2">
    <source>
        <dbReference type="Proteomes" id="UP000176800"/>
    </source>
</evidence>
<protein>
    <submittedName>
        <fullName evidence="1">Uncharacterized protein</fullName>
    </submittedName>
</protein>
<dbReference type="EMBL" id="MHWE01000018">
    <property type="protein sequence ID" value="OHB03425.1"/>
    <property type="molecule type" value="Genomic_DNA"/>
</dbReference>
<reference evidence="1 2" key="1">
    <citation type="journal article" date="2016" name="Nat. Commun.">
        <title>Thousands of microbial genomes shed light on interconnected biogeochemical processes in an aquifer system.</title>
        <authorList>
            <person name="Anantharaman K."/>
            <person name="Brown C.T."/>
            <person name="Hug L.A."/>
            <person name="Sharon I."/>
            <person name="Castelle C.J."/>
            <person name="Probst A.J."/>
            <person name="Thomas B.C."/>
            <person name="Singh A."/>
            <person name="Wilkins M.J."/>
            <person name="Karaoz U."/>
            <person name="Brodie E.L."/>
            <person name="Williams K.H."/>
            <person name="Hubbard S.S."/>
            <person name="Banfield J.F."/>
        </authorList>
    </citation>
    <scope>NUCLEOTIDE SEQUENCE [LARGE SCALE GENOMIC DNA]</scope>
</reference>
<gene>
    <name evidence="1" type="ORF">A3B14_02755</name>
</gene>
<name>A0A1G2U1M8_9BACT</name>
<organism evidence="1 2">
    <name type="scientific">Candidatus Zambryskibacteria bacterium RIFCSPLOWO2_01_FULL_45_21</name>
    <dbReference type="NCBI Taxonomy" id="1802761"/>
    <lineage>
        <taxon>Bacteria</taxon>
        <taxon>Candidatus Zambryskiibacteriota</taxon>
    </lineage>
</organism>
<dbReference type="AlphaFoldDB" id="A0A1G2U1M8"/>
<comment type="caution">
    <text evidence="1">The sequence shown here is derived from an EMBL/GenBank/DDBJ whole genome shotgun (WGS) entry which is preliminary data.</text>
</comment>